<reference evidence="4 5" key="1">
    <citation type="submission" date="2019-06" db="EMBL/GenBank/DDBJ databases">
        <title>Sequencing the genomes of 1000 actinobacteria strains.</title>
        <authorList>
            <person name="Klenk H.-P."/>
        </authorList>
    </citation>
    <scope>NUCLEOTIDE SEQUENCE [LARGE SCALE GENOMIC DNA]</scope>
    <source>
        <strain evidence="4 5">DSM 12362</strain>
    </source>
</reference>
<dbReference type="InterPro" id="IPR013549">
    <property type="entry name" value="DUF1731"/>
</dbReference>
<dbReference type="InterPro" id="IPR036291">
    <property type="entry name" value="NAD(P)-bd_dom_sf"/>
</dbReference>
<sequence>MSTVVLAGASGFLGQHLRRAFAAEGVEVRTIGRTTGDATWGQDLRPVLEGADALVNLAGRSVSCRYTRRTADEIFSSRTETTRALGEALAGCTSPPPVWINASTGTIYRDARDRPQDEETGELGSGFSVAVARAWERELYDAPTPVRKVALRIAIVLGPDGGALSPLVNLARTGFGGAQGDGAQMFSWVHVDDVHGAIRHVMDRPDISGPVNLATPHPVTNAQLMAAVRRHLGAPVGLPLPAWSLRAGARIIRTEEELVLKSRWVHPAVLLRTGYAFRHPTLDEALAAIAPLTRWGLLPVQLG</sequence>
<dbReference type="InterPro" id="IPR001509">
    <property type="entry name" value="Epimerase_deHydtase"/>
</dbReference>
<dbReference type="PANTHER" id="PTHR11092:SF0">
    <property type="entry name" value="EPIMERASE FAMILY PROTEIN SDR39U1"/>
    <property type="match status" value="1"/>
</dbReference>
<dbReference type="Gene3D" id="3.40.50.720">
    <property type="entry name" value="NAD(P)-binding Rossmann-like Domain"/>
    <property type="match status" value="1"/>
</dbReference>
<evidence type="ECO:0000313" key="5">
    <source>
        <dbReference type="Proteomes" id="UP000315133"/>
    </source>
</evidence>
<evidence type="ECO:0000259" key="3">
    <source>
        <dbReference type="Pfam" id="PF08338"/>
    </source>
</evidence>
<accession>A0A543KP12</accession>
<protein>
    <recommendedName>
        <fullName evidence="6">TIGR01777 family protein</fullName>
    </recommendedName>
</protein>
<dbReference type="PANTHER" id="PTHR11092">
    <property type="entry name" value="SUGAR NUCLEOTIDE EPIMERASE RELATED"/>
    <property type="match status" value="1"/>
</dbReference>
<dbReference type="Pfam" id="PF08338">
    <property type="entry name" value="DUF1731"/>
    <property type="match status" value="1"/>
</dbReference>
<feature type="domain" description="NAD-dependent epimerase/dehydratase" evidence="2">
    <location>
        <begin position="4"/>
        <end position="207"/>
    </location>
</feature>
<dbReference type="Pfam" id="PF01370">
    <property type="entry name" value="Epimerase"/>
    <property type="match status" value="1"/>
</dbReference>
<evidence type="ECO:0000313" key="4">
    <source>
        <dbReference type="EMBL" id="TQM96816.1"/>
    </source>
</evidence>
<dbReference type="RefSeq" id="WP_141818383.1">
    <property type="nucleotide sequence ID" value="NZ_BAAAIL010000004.1"/>
</dbReference>
<proteinExistence type="inferred from homology"/>
<dbReference type="InterPro" id="IPR010099">
    <property type="entry name" value="SDR39U1"/>
</dbReference>
<dbReference type="OrthoDB" id="9801773at2"/>
<dbReference type="SUPFAM" id="SSF51735">
    <property type="entry name" value="NAD(P)-binding Rossmann-fold domains"/>
    <property type="match status" value="1"/>
</dbReference>
<evidence type="ECO:0008006" key="6">
    <source>
        <dbReference type="Google" id="ProtNLM"/>
    </source>
</evidence>
<evidence type="ECO:0000259" key="2">
    <source>
        <dbReference type="Pfam" id="PF01370"/>
    </source>
</evidence>
<name>A0A543KP12_9MICO</name>
<dbReference type="NCBIfam" id="TIGR01777">
    <property type="entry name" value="yfcH"/>
    <property type="match status" value="1"/>
</dbReference>
<dbReference type="EMBL" id="VFPU01000001">
    <property type="protein sequence ID" value="TQM96816.1"/>
    <property type="molecule type" value="Genomic_DNA"/>
</dbReference>
<dbReference type="AlphaFoldDB" id="A0A543KP12"/>
<comment type="similarity">
    <text evidence="1">Belongs to the NAD(P)-dependent epimerase/dehydratase family. SDR39U1 subfamily.</text>
</comment>
<keyword evidence="5" id="KW-1185">Reference proteome</keyword>
<gene>
    <name evidence="4" type="ORF">FB476_1708</name>
</gene>
<comment type="caution">
    <text evidence="4">The sequence shown here is derived from an EMBL/GenBank/DDBJ whole genome shotgun (WGS) entry which is preliminary data.</text>
</comment>
<evidence type="ECO:0000256" key="1">
    <source>
        <dbReference type="ARBA" id="ARBA00009353"/>
    </source>
</evidence>
<organism evidence="4 5">
    <name type="scientific">Ornithinimicrobium humiphilum</name>
    <dbReference type="NCBI Taxonomy" id="125288"/>
    <lineage>
        <taxon>Bacteria</taxon>
        <taxon>Bacillati</taxon>
        <taxon>Actinomycetota</taxon>
        <taxon>Actinomycetes</taxon>
        <taxon>Micrococcales</taxon>
        <taxon>Ornithinimicrobiaceae</taxon>
        <taxon>Ornithinimicrobium</taxon>
    </lineage>
</organism>
<feature type="domain" description="DUF1731" evidence="3">
    <location>
        <begin position="241"/>
        <end position="289"/>
    </location>
</feature>
<dbReference type="Proteomes" id="UP000315133">
    <property type="component" value="Unassembled WGS sequence"/>
</dbReference>